<dbReference type="AlphaFoldDB" id="A0A7W7P533"/>
<evidence type="ECO:0000313" key="1">
    <source>
        <dbReference type="EMBL" id="MBB4866872.1"/>
    </source>
</evidence>
<organism evidence="1 2">
    <name type="scientific">Pseudomonas nitroreducens</name>
    <dbReference type="NCBI Taxonomy" id="46680"/>
    <lineage>
        <taxon>Bacteria</taxon>
        <taxon>Pseudomonadati</taxon>
        <taxon>Pseudomonadota</taxon>
        <taxon>Gammaproteobacteria</taxon>
        <taxon>Pseudomonadales</taxon>
        <taxon>Pseudomonadaceae</taxon>
        <taxon>Pseudomonas</taxon>
    </lineage>
</organism>
<accession>A0A7W7P533</accession>
<gene>
    <name evidence="1" type="ORF">HNP46_005779</name>
</gene>
<dbReference type="Proteomes" id="UP000566995">
    <property type="component" value="Unassembled WGS sequence"/>
</dbReference>
<dbReference type="EMBL" id="JACHLI010000032">
    <property type="protein sequence ID" value="MBB4866872.1"/>
    <property type="molecule type" value="Genomic_DNA"/>
</dbReference>
<protein>
    <submittedName>
        <fullName evidence="1">Uncharacterized protein</fullName>
    </submittedName>
</protein>
<comment type="caution">
    <text evidence="1">The sequence shown here is derived from an EMBL/GenBank/DDBJ whole genome shotgun (WGS) entry which is preliminary data.</text>
</comment>
<evidence type="ECO:0000313" key="2">
    <source>
        <dbReference type="Proteomes" id="UP000566995"/>
    </source>
</evidence>
<reference evidence="1 2" key="1">
    <citation type="submission" date="2020-08" db="EMBL/GenBank/DDBJ databases">
        <title>Functional genomics of gut bacteria from endangered species of beetles.</title>
        <authorList>
            <person name="Carlos-Shanley C."/>
        </authorList>
    </citation>
    <scope>NUCLEOTIDE SEQUENCE [LARGE SCALE GENOMIC DNA]</scope>
    <source>
        <strain evidence="1 2">S00179</strain>
    </source>
</reference>
<name>A0A7W7P533_PSENT</name>
<proteinExistence type="predicted"/>
<sequence>MTEVPKVLADVNVERDSSKRLLHIIPAMKVPASVQAMIKHGDVSLSISSSLGQNVLPEGGVVLRRPYPNPIFIVAGSNNSRNGWVVELPDGLDFLELSFIWSFSNPRFIHKLMQQAAYLKPEYLPAGDRWVVEHDITICLKPGTGNTFTFDSAFWSGQKPVAAPIYTKPVGHLFFEQEGSKGLSFRTASGRALLGEREQIIGYDIDEYVVIHGVPLEKAMLTINAHQEEQLHELTHAEGFSTNTEEHRANGAHEMPASVLWRAVMEARRIPFDFNSLLRTEHPGAGWAEHHPALKTITDWWKSAERPGTRLEPGMAMLWVRVEDNDKYHCGNPELPGTSIAGFLQDRCSQATVGQHLLVRFNCGVKDFTFDEGCFTTKLLNGSEETEVGIGRDEYRAGEYDEATFSLAALAGLPERYPEAWRQLVQMKESESPGVPDISLEEIVRAEIGGSANKGRQGEPV</sequence>
<dbReference type="RefSeq" id="WP_184595806.1">
    <property type="nucleotide sequence ID" value="NZ_JACHLI010000032.1"/>
</dbReference>